<dbReference type="InterPro" id="IPR036567">
    <property type="entry name" value="RHF-like"/>
</dbReference>
<evidence type="ECO:0000313" key="2">
    <source>
        <dbReference type="Proteomes" id="UP000176527"/>
    </source>
</evidence>
<gene>
    <name evidence="1" type="ORF">A3F00_00945</name>
</gene>
<dbReference type="Proteomes" id="UP000176527">
    <property type="component" value="Unassembled WGS sequence"/>
</dbReference>
<dbReference type="SUPFAM" id="SSF69754">
    <property type="entry name" value="Ribosome binding protein Y (YfiA homologue)"/>
    <property type="match status" value="1"/>
</dbReference>
<evidence type="ECO:0000313" key="1">
    <source>
        <dbReference type="EMBL" id="OGE37282.1"/>
    </source>
</evidence>
<accession>A0A1F5K8L0</accession>
<sequence length="123" mass="14362">MILNITSKHVFISSTAREEIEKKVNKLSSLLPNMAEDLAQIDVNLKARKRNSYRIKLALKLPGDFLTVRLHKETVGEVLKSSFNELLAQVKHYRERHFKSLSRYPGRDSIRRGDLWMQGLNWQ</sequence>
<organism evidence="1 2">
    <name type="scientific">Candidatus Daviesbacteria bacterium RIFCSPHIGHO2_12_FULL_37_11</name>
    <dbReference type="NCBI Taxonomy" id="1797777"/>
    <lineage>
        <taxon>Bacteria</taxon>
        <taxon>Candidatus Daviesiibacteriota</taxon>
    </lineage>
</organism>
<comment type="caution">
    <text evidence="1">The sequence shown here is derived from an EMBL/GenBank/DDBJ whole genome shotgun (WGS) entry which is preliminary data.</text>
</comment>
<proteinExistence type="predicted"/>
<dbReference type="EMBL" id="MFDE01000047">
    <property type="protein sequence ID" value="OGE37282.1"/>
    <property type="molecule type" value="Genomic_DNA"/>
</dbReference>
<dbReference type="AlphaFoldDB" id="A0A1F5K8L0"/>
<protein>
    <recommendedName>
        <fullName evidence="3">Ribosomal subunit interface protein</fullName>
    </recommendedName>
</protein>
<reference evidence="1 2" key="1">
    <citation type="journal article" date="2016" name="Nat. Commun.">
        <title>Thousands of microbial genomes shed light on interconnected biogeochemical processes in an aquifer system.</title>
        <authorList>
            <person name="Anantharaman K."/>
            <person name="Brown C.T."/>
            <person name="Hug L.A."/>
            <person name="Sharon I."/>
            <person name="Castelle C.J."/>
            <person name="Probst A.J."/>
            <person name="Thomas B.C."/>
            <person name="Singh A."/>
            <person name="Wilkins M.J."/>
            <person name="Karaoz U."/>
            <person name="Brodie E.L."/>
            <person name="Williams K.H."/>
            <person name="Hubbard S.S."/>
            <person name="Banfield J.F."/>
        </authorList>
    </citation>
    <scope>NUCLEOTIDE SEQUENCE [LARGE SCALE GENOMIC DNA]</scope>
</reference>
<dbReference type="Pfam" id="PF02482">
    <property type="entry name" value="Ribosomal_S30AE"/>
    <property type="match status" value="1"/>
</dbReference>
<dbReference type="Gene3D" id="3.30.160.100">
    <property type="entry name" value="Ribosome hibernation promotion factor-like"/>
    <property type="match status" value="1"/>
</dbReference>
<name>A0A1F5K8L0_9BACT</name>
<dbReference type="InterPro" id="IPR003489">
    <property type="entry name" value="RHF/RaiA"/>
</dbReference>
<evidence type="ECO:0008006" key="3">
    <source>
        <dbReference type="Google" id="ProtNLM"/>
    </source>
</evidence>